<comment type="caution">
    <text evidence="5">The sequence shown here is derived from an EMBL/GenBank/DDBJ whole genome shotgun (WGS) entry which is preliminary data.</text>
</comment>
<dbReference type="Pfam" id="PF14827">
    <property type="entry name" value="dCache_3"/>
    <property type="match status" value="1"/>
</dbReference>
<keyword evidence="3" id="KW-0472">Membrane</keyword>
<dbReference type="Pfam" id="PF00990">
    <property type="entry name" value="GGDEF"/>
    <property type="match status" value="1"/>
</dbReference>
<keyword evidence="3" id="KW-1133">Transmembrane helix</keyword>
<evidence type="ECO:0000313" key="6">
    <source>
        <dbReference type="Proteomes" id="UP000179334"/>
    </source>
</evidence>
<dbReference type="InterPro" id="IPR029150">
    <property type="entry name" value="dCache_3"/>
</dbReference>
<dbReference type="EMBL" id="MFSR01000099">
    <property type="protein sequence ID" value="OGI37094.1"/>
    <property type="molecule type" value="Genomic_DNA"/>
</dbReference>
<gene>
    <name evidence="5" type="ORF">A2V91_07055</name>
</gene>
<feature type="domain" description="GGDEF" evidence="4">
    <location>
        <begin position="401"/>
        <end position="535"/>
    </location>
</feature>
<dbReference type="InterPro" id="IPR050469">
    <property type="entry name" value="Diguanylate_Cyclase"/>
</dbReference>
<dbReference type="SMART" id="SM00267">
    <property type="entry name" value="GGDEF"/>
    <property type="match status" value="1"/>
</dbReference>
<evidence type="ECO:0000259" key="4">
    <source>
        <dbReference type="PROSITE" id="PS50887"/>
    </source>
</evidence>
<dbReference type="Gene3D" id="3.30.70.270">
    <property type="match status" value="1"/>
</dbReference>
<dbReference type="Gene3D" id="3.30.450.20">
    <property type="entry name" value="PAS domain"/>
    <property type="match status" value="1"/>
</dbReference>
<dbReference type="PANTHER" id="PTHR45138">
    <property type="entry name" value="REGULATORY COMPONENTS OF SENSORY TRANSDUCTION SYSTEM"/>
    <property type="match status" value="1"/>
</dbReference>
<dbReference type="InterPro" id="IPR029151">
    <property type="entry name" value="Sensor-like_sf"/>
</dbReference>
<dbReference type="AlphaFoldDB" id="A0A1F6SW65"/>
<dbReference type="FunFam" id="3.30.70.270:FF:000001">
    <property type="entry name" value="Diguanylate cyclase domain protein"/>
    <property type="match status" value="1"/>
</dbReference>
<dbReference type="InterPro" id="IPR043128">
    <property type="entry name" value="Rev_trsase/Diguanyl_cyclase"/>
</dbReference>
<sequence length="544" mass="60586">MTVKLRKWTNVVWRSLVVPGTGAEAIPGQVTARLQLAFLVPLLGALLLIVGFWVLALYLHERDMADHEIGEAHSLMERMYHDDLTHHANLLEAVMEVIGRDESLRAAFARHDRGALLQRAAPLFAGLRRKFAITHFYFTRADRVNLLRVHQPDRHGDTIDRFTTLEAGRTGRTAWGVELGPLGTFTLRLVTPWREHGRLVGYVELGMEIDQVLQTIQQFTHMPMFVLVSKDHLKRPDWEAGMKMLGRTPAWDRFPDAVLSVQASETLPPALAERLARGLPPEQMTMLETAPTHAVYRAVLVPLRDAGGRDVARHVGLIDVSTRAAGSHRTIYLGSAIGMIGAAFLFAFFYWLVGRVGQQLERNERRLEELATHDGLTGLYNHRTFYRLLEDELARAKRFNRPVSLLLLDIDHFKRVNDTHGHLAGDAVLKGLSALLSRQSRAIDRVCRYGGEEITIILPETGADAAANIAERLRAAAEKETFDIGDGRTVGITVSIGVATYPQQVDALEKLVTAADTAMYVAKQGGRNRVERYAPSMKGGNSSS</sequence>
<evidence type="ECO:0000256" key="1">
    <source>
        <dbReference type="ARBA" id="ARBA00012528"/>
    </source>
</evidence>
<reference evidence="5 6" key="1">
    <citation type="journal article" date="2016" name="Nat. Commun.">
        <title>Thousands of microbial genomes shed light on interconnected biogeochemical processes in an aquifer system.</title>
        <authorList>
            <person name="Anantharaman K."/>
            <person name="Brown C.T."/>
            <person name="Hug L.A."/>
            <person name="Sharon I."/>
            <person name="Castelle C.J."/>
            <person name="Probst A.J."/>
            <person name="Thomas B.C."/>
            <person name="Singh A."/>
            <person name="Wilkins M.J."/>
            <person name="Karaoz U."/>
            <person name="Brodie E.L."/>
            <person name="Williams K.H."/>
            <person name="Hubbard S.S."/>
            <person name="Banfield J.F."/>
        </authorList>
    </citation>
    <scope>NUCLEOTIDE SEQUENCE [LARGE SCALE GENOMIC DNA]</scope>
</reference>
<dbReference type="CDD" id="cd01949">
    <property type="entry name" value="GGDEF"/>
    <property type="match status" value="1"/>
</dbReference>
<dbReference type="NCBIfam" id="TIGR00254">
    <property type="entry name" value="GGDEF"/>
    <property type="match status" value="1"/>
</dbReference>
<dbReference type="InterPro" id="IPR029787">
    <property type="entry name" value="Nucleotide_cyclase"/>
</dbReference>
<protein>
    <recommendedName>
        <fullName evidence="1">diguanylate cyclase</fullName>
        <ecNumber evidence="1">2.7.7.65</ecNumber>
    </recommendedName>
</protein>
<dbReference type="GO" id="GO:0005886">
    <property type="term" value="C:plasma membrane"/>
    <property type="evidence" value="ECO:0007669"/>
    <property type="project" value="TreeGrafter"/>
</dbReference>
<feature type="transmembrane region" description="Helical" evidence="3">
    <location>
        <begin position="36"/>
        <end position="59"/>
    </location>
</feature>
<dbReference type="InterPro" id="IPR000160">
    <property type="entry name" value="GGDEF_dom"/>
</dbReference>
<organism evidence="5 6">
    <name type="scientific">Candidatus Muproteobacteria bacterium RBG_16_64_10</name>
    <dbReference type="NCBI Taxonomy" id="1817757"/>
    <lineage>
        <taxon>Bacteria</taxon>
        <taxon>Pseudomonadati</taxon>
        <taxon>Pseudomonadota</taxon>
        <taxon>Candidatus Muproteobacteria</taxon>
    </lineage>
</organism>
<dbReference type="GO" id="GO:1902201">
    <property type="term" value="P:negative regulation of bacterial-type flagellum-dependent cell motility"/>
    <property type="evidence" value="ECO:0007669"/>
    <property type="project" value="TreeGrafter"/>
</dbReference>
<evidence type="ECO:0000256" key="3">
    <source>
        <dbReference type="SAM" id="Phobius"/>
    </source>
</evidence>
<evidence type="ECO:0000313" key="5">
    <source>
        <dbReference type="EMBL" id="OGI37094.1"/>
    </source>
</evidence>
<keyword evidence="3" id="KW-0812">Transmembrane</keyword>
<name>A0A1F6SW65_9PROT</name>
<dbReference type="EC" id="2.7.7.65" evidence="1"/>
<dbReference type="PANTHER" id="PTHR45138:SF9">
    <property type="entry name" value="DIGUANYLATE CYCLASE DGCM-RELATED"/>
    <property type="match status" value="1"/>
</dbReference>
<dbReference type="GO" id="GO:0052621">
    <property type="term" value="F:diguanylate cyclase activity"/>
    <property type="evidence" value="ECO:0007669"/>
    <property type="project" value="UniProtKB-EC"/>
</dbReference>
<dbReference type="GO" id="GO:0043709">
    <property type="term" value="P:cell adhesion involved in single-species biofilm formation"/>
    <property type="evidence" value="ECO:0007669"/>
    <property type="project" value="TreeGrafter"/>
</dbReference>
<proteinExistence type="predicted"/>
<evidence type="ECO:0000256" key="2">
    <source>
        <dbReference type="ARBA" id="ARBA00034247"/>
    </source>
</evidence>
<accession>A0A1F6SW65</accession>
<dbReference type="Proteomes" id="UP000179334">
    <property type="component" value="Unassembled WGS sequence"/>
</dbReference>
<comment type="catalytic activity">
    <reaction evidence="2">
        <text>2 GTP = 3',3'-c-di-GMP + 2 diphosphate</text>
        <dbReference type="Rhea" id="RHEA:24898"/>
        <dbReference type="ChEBI" id="CHEBI:33019"/>
        <dbReference type="ChEBI" id="CHEBI:37565"/>
        <dbReference type="ChEBI" id="CHEBI:58805"/>
        <dbReference type="EC" id="2.7.7.65"/>
    </reaction>
</comment>
<feature type="transmembrane region" description="Helical" evidence="3">
    <location>
        <begin position="331"/>
        <end position="353"/>
    </location>
</feature>
<dbReference type="PROSITE" id="PS50887">
    <property type="entry name" value="GGDEF"/>
    <property type="match status" value="1"/>
</dbReference>
<dbReference type="SUPFAM" id="SSF103190">
    <property type="entry name" value="Sensory domain-like"/>
    <property type="match status" value="1"/>
</dbReference>
<dbReference type="SUPFAM" id="SSF55073">
    <property type="entry name" value="Nucleotide cyclase"/>
    <property type="match status" value="1"/>
</dbReference>